<name>A0A917C1X6_9BACL</name>
<reference evidence="2" key="2">
    <citation type="submission" date="2020-09" db="EMBL/GenBank/DDBJ databases">
        <authorList>
            <person name="Sun Q."/>
            <person name="Zhou Y."/>
        </authorList>
    </citation>
    <scope>NUCLEOTIDE SEQUENCE</scope>
    <source>
        <strain evidence="2">CGMCC 1.16134</strain>
    </source>
</reference>
<evidence type="ECO:0000256" key="1">
    <source>
        <dbReference type="SAM" id="MobiDB-lite"/>
    </source>
</evidence>
<dbReference type="EMBL" id="BMKR01000004">
    <property type="protein sequence ID" value="GGF67966.1"/>
    <property type="molecule type" value="Genomic_DNA"/>
</dbReference>
<dbReference type="Proteomes" id="UP000637643">
    <property type="component" value="Unassembled WGS sequence"/>
</dbReference>
<accession>A0A917C1X6</accession>
<dbReference type="AlphaFoldDB" id="A0A917C1X6"/>
<gene>
    <name evidence="2" type="ORF">GCM10010912_11210</name>
</gene>
<organism evidence="2 3">
    <name type="scientific">Paenibacillus albidus</name>
    <dbReference type="NCBI Taxonomy" id="2041023"/>
    <lineage>
        <taxon>Bacteria</taxon>
        <taxon>Bacillati</taxon>
        <taxon>Bacillota</taxon>
        <taxon>Bacilli</taxon>
        <taxon>Bacillales</taxon>
        <taxon>Paenibacillaceae</taxon>
        <taxon>Paenibacillus</taxon>
    </lineage>
</organism>
<keyword evidence="3" id="KW-1185">Reference proteome</keyword>
<sequence>MFLSACSLNSEQNLQEEPTKSPQEINQALSGLVEQKDEVEEFSAYYAQTTHENKDKSDFYVYFIRDKEGIVSNLRFVIHYVGTVPINTNWIKINADGQIFEFNNIDYSIQKSFYYNTAQEIYESDVFLADLRMIKAMANADKTIVRCIGGVYQEDIVLSKGQKQAMLNVLKAYKNAGGINEFYGDEL</sequence>
<protein>
    <submittedName>
        <fullName evidence="2">Uncharacterized protein</fullName>
    </submittedName>
</protein>
<evidence type="ECO:0000313" key="3">
    <source>
        <dbReference type="Proteomes" id="UP000637643"/>
    </source>
</evidence>
<comment type="caution">
    <text evidence="2">The sequence shown here is derived from an EMBL/GenBank/DDBJ whole genome shotgun (WGS) entry which is preliminary data.</text>
</comment>
<reference evidence="2" key="1">
    <citation type="journal article" date="2014" name="Int. J. Syst. Evol. Microbiol.">
        <title>Complete genome sequence of Corynebacterium casei LMG S-19264T (=DSM 44701T), isolated from a smear-ripened cheese.</title>
        <authorList>
            <consortium name="US DOE Joint Genome Institute (JGI-PGF)"/>
            <person name="Walter F."/>
            <person name="Albersmeier A."/>
            <person name="Kalinowski J."/>
            <person name="Ruckert C."/>
        </authorList>
    </citation>
    <scope>NUCLEOTIDE SEQUENCE</scope>
    <source>
        <strain evidence="2">CGMCC 1.16134</strain>
    </source>
</reference>
<feature type="region of interest" description="Disordered" evidence="1">
    <location>
        <begin position="1"/>
        <end position="21"/>
    </location>
</feature>
<evidence type="ECO:0000313" key="2">
    <source>
        <dbReference type="EMBL" id="GGF67966.1"/>
    </source>
</evidence>
<proteinExistence type="predicted"/>